<keyword evidence="4" id="KW-1185">Reference proteome</keyword>
<dbReference type="PANTHER" id="PTHR37542">
    <property type="entry name" value="HELO DOMAIN-CONTAINING PROTEIN-RELATED"/>
    <property type="match status" value="1"/>
</dbReference>
<dbReference type="InterPro" id="IPR011009">
    <property type="entry name" value="Kinase-like_dom_sf"/>
</dbReference>
<dbReference type="RefSeq" id="XP_033528258.1">
    <property type="nucleotide sequence ID" value="XM_033672683.1"/>
</dbReference>
<dbReference type="Gene3D" id="3.30.200.20">
    <property type="entry name" value="Phosphorylase Kinase, domain 1"/>
    <property type="match status" value="1"/>
</dbReference>
<dbReference type="SUPFAM" id="SSF56112">
    <property type="entry name" value="Protein kinase-like (PK-like)"/>
    <property type="match status" value="1"/>
</dbReference>
<dbReference type="InterPro" id="IPR017441">
    <property type="entry name" value="Protein_kinase_ATP_BS"/>
</dbReference>
<sequence length="968" mass="110726">MNTELLYQQLEESRVKSTSGVYFILPLKLRDILTPAQVDLAVQEINCEAHERIGLSRKLVEDGLVTFAILIWMRRTSAIVRFRDFECLDRKLPLDETKAREIAPEFGISFAREVQWQFLPYFFQSDMCDYHRHIHDAGMVFPFVGQVEDIGEGGFGKVTKLEIPASLQGFYRETVGTVAVVRKSVVYRKRYTKDRYDQLFLKEMKSLRLLHRLKHPNIIPLLGSYTHQQEHNFLFPYFPMDLAHFLQLDTRFGDFRWDFTFPLALRGLASALEHTHDLHLELEQNGLNLDATGYHHDLRPANILVRGNTYILADFGLGGMKDEGMKSTTPWKMGTGDYLAPESRDAATFANQLVGRSIDVWAFGCLLAELATYIHRGPKGVEQFRVAREGELRPGWISTYFYSSSGQLKPSVREWLQELGNTSSTLTQDLVQVAFLALEPAVESRPSMHQIRFALDIRGFRALVSAVCNSFDQFLGCSSAGQDTECTQQASMWFELERVRVFGRLLLSQASEQNSVFTEEDTIQACYKKLQSLFCTINAELGLHDAKGSQSVESFIEIRKSFEERIQCLVQDLWDFLPSACFRKIQQIWIQSMQEDDIERLNNIDASLQAHRRQDMRDMGAIAKMKALRLQLENDTTSGTAQLLRPREDLSDLQLSNGHTYGKFRGGRVLVEWMYYRPQWESIPEVQRLMVMELKARGFSIDPEPTGLRMLKCLGFVEEAGNQGRRHGYGFLYKLPEQVEGYCFVPPVTLKQLLSLGMDRQLGSESQAPLRGKFLLAHSLALFFEKFYTVGCVHETFSSKNVIFAHTSLEMFASTNTWSQPYVVGFQKSRPDGESWATEGPPDETDFSEYEHPEYREGGRFLLEYDVYSLGLVLLEIGSWIPLQKFSQKRGHRTLGTREFRKVLLEKYVPRLEATVGTVYSKAVSACLDGSLVLRSDKVASDDLESSVFGEYIEKVVNPLEELSQLRI</sequence>
<dbReference type="GeneID" id="54413115"/>
<keyword evidence="1" id="KW-0067">ATP-binding</keyword>
<dbReference type="Gene3D" id="1.10.510.10">
    <property type="entry name" value="Transferase(Phosphotransferase) domain 1"/>
    <property type="match status" value="1"/>
</dbReference>
<keyword evidence="3" id="KW-0808">Transferase</keyword>
<name>A0A6A6ATJ4_9PLEO</name>
<protein>
    <submittedName>
        <fullName evidence="3">Kinase-like protein</fullName>
    </submittedName>
</protein>
<dbReference type="Pfam" id="PF00069">
    <property type="entry name" value="Pkinase"/>
    <property type="match status" value="1"/>
</dbReference>
<keyword evidence="1" id="KW-0547">Nucleotide-binding</keyword>
<proteinExistence type="predicted"/>
<dbReference type="PROSITE" id="PS00107">
    <property type="entry name" value="PROTEIN_KINASE_ATP"/>
    <property type="match status" value="1"/>
</dbReference>
<dbReference type="CDD" id="cd00180">
    <property type="entry name" value="PKc"/>
    <property type="match status" value="1"/>
</dbReference>
<dbReference type="InterPro" id="IPR000719">
    <property type="entry name" value="Prot_kinase_dom"/>
</dbReference>
<dbReference type="GO" id="GO:0005524">
    <property type="term" value="F:ATP binding"/>
    <property type="evidence" value="ECO:0007669"/>
    <property type="project" value="UniProtKB-UniRule"/>
</dbReference>
<dbReference type="AlphaFoldDB" id="A0A6A6ATJ4"/>
<evidence type="ECO:0000313" key="3">
    <source>
        <dbReference type="EMBL" id="KAF2133871.1"/>
    </source>
</evidence>
<keyword evidence="3" id="KW-0418">Kinase</keyword>
<dbReference type="EMBL" id="ML977498">
    <property type="protein sequence ID" value="KAF2133871.1"/>
    <property type="molecule type" value="Genomic_DNA"/>
</dbReference>
<dbReference type="PROSITE" id="PS50011">
    <property type="entry name" value="PROTEIN_KINASE_DOM"/>
    <property type="match status" value="1"/>
</dbReference>
<evidence type="ECO:0000256" key="1">
    <source>
        <dbReference type="PROSITE-ProRule" id="PRU10141"/>
    </source>
</evidence>
<feature type="domain" description="Protein kinase" evidence="2">
    <location>
        <begin position="144"/>
        <end position="475"/>
    </location>
</feature>
<dbReference type="OrthoDB" id="4062651at2759"/>
<dbReference type="PANTHER" id="PTHR37542:SF3">
    <property type="entry name" value="PRION-INHIBITION AND PROPAGATION HELO DOMAIN-CONTAINING PROTEIN"/>
    <property type="match status" value="1"/>
</dbReference>
<reference evidence="3" key="1">
    <citation type="journal article" date="2020" name="Stud. Mycol.">
        <title>101 Dothideomycetes genomes: a test case for predicting lifestyles and emergence of pathogens.</title>
        <authorList>
            <person name="Haridas S."/>
            <person name="Albert R."/>
            <person name="Binder M."/>
            <person name="Bloem J."/>
            <person name="Labutti K."/>
            <person name="Salamov A."/>
            <person name="Andreopoulos B."/>
            <person name="Baker S."/>
            <person name="Barry K."/>
            <person name="Bills G."/>
            <person name="Bluhm B."/>
            <person name="Cannon C."/>
            <person name="Castanera R."/>
            <person name="Culley D."/>
            <person name="Daum C."/>
            <person name="Ezra D."/>
            <person name="Gonzalez J."/>
            <person name="Henrissat B."/>
            <person name="Kuo A."/>
            <person name="Liang C."/>
            <person name="Lipzen A."/>
            <person name="Lutzoni F."/>
            <person name="Magnuson J."/>
            <person name="Mondo S."/>
            <person name="Nolan M."/>
            <person name="Ohm R."/>
            <person name="Pangilinan J."/>
            <person name="Park H.-J."/>
            <person name="Ramirez L."/>
            <person name="Alfaro M."/>
            <person name="Sun H."/>
            <person name="Tritt A."/>
            <person name="Yoshinaga Y."/>
            <person name="Zwiers L.-H."/>
            <person name="Turgeon B."/>
            <person name="Goodwin S."/>
            <person name="Spatafora J."/>
            <person name="Crous P."/>
            <person name="Grigoriev I."/>
        </authorList>
    </citation>
    <scope>NUCLEOTIDE SEQUENCE</scope>
    <source>
        <strain evidence="3">CBS 119687</strain>
    </source>
</reference>
<accession>A0A6A6ATJ4</accession>
<gene>
    <name evidence="3" type="ORF">P153DRAFT_427773</name>
</gene>
<organism evidence="3 4">
    <name type="scientific">Dothidotthia symphoricarpi CBS 119687</name>
    <dbReference type="NCBI Taxonomy" id="1392245"/>
    <lineage>
        <taxon>Eukaryota</taxon>
        <taxon>Fungi</taxon>
        <taxon>Dikarya</taxon>
        <taxon>Ascomycota</taxon>
        <taxon>Pezizomycotina</taxon>
        <taxon>Dothideomycetes</taxon>
        <taxon>Pleosporomycetidae</taxon>
        <taxon>Pleosporales</taxon>
        <taxon>Dothidotthiaceae</taxon>
        <taxon>Dothidotthia</taxon>
    </lineage>
</organism>
<evidence type="ECO:0000259" key="2">
    <source>
        <dbReference type="PROSITE" id="PS50011"/>
    </source>
</evidence>
<feature type="binding site" evidence="1">
    <location>
        <position position="183"/>
    </location>
    <ligand>
        <name>ATP</name>
        <dbReference type="ChEBI" id="CHEBI:30616"/>
    </ligand>
</feature>
<dbReference type="Proteomes" id="UP000799771">
    <property type="component" value="Unassembled WGS sequence"/>
</dbReference>
<dbReference type="GO" id="GO:0004672">
    <property type="term" value="F:protein kinase activity"/>
    <property type="evidence" value="ECO:0007669"/>
    <property type="project" value="InterPro"/>
</dbReference>
<evidence type="ECO:0000313" key="4">
    <source>
        <dbReference type="Proteomes" id="UP000799771"/>
    </source>
</evidence>